<protein>
    <submittedName>
        <fullName evidence="1">Uncharacterized protein</fullName>
    </submittedName>
</protein>
<reference evidence="1" key="1">
    <citation type="submission" date="2022-08" db="EMBL/GenBank/DDBJ databases">
        <title>Genome Sequence of Lecanicillium fungicola.</title>
        <authorList>
            <person name="Buettner E."/>
        </authorList>
    </citation>
    <scope>NUCLEOTIDE SEQUENCE</scope>
    <source>
        <strain evidence="1">Babe33</strain>
    </source>
</reference>
<sequence length="843" mass="94444">MPHNLPADMDSTEGNARDSTIVTSDEMPACQSCRKKKLKCSREQPSCSQCTRLSCECVYSLGRQRPGLRTGAVDNLNRRIVHAEALENLLAEKESQSQPRHSSLSDSHNSHSKLNSDGSANAQGCLYHAALLIANQYLANDACSSQIGPSSDYPRPQYGHANYQQNSDQRHGHVHAPNPHYSRKRKYHDLPTPTPQPSTWDHLDNHASFLPATEIMTDILHAYFSTVHHWIPFIHQKRLLRRLQDPTEATKLSVLLHAITVTAIRQVKLVDFPMDHAAIEQQIRVSRNIVMLNAFNGLCVENLQALALVAFDHMGSANFPRAWAIVASLVKSLEYLQLTVEPDQLPRRSFMRPLSLLPKSQSAGETEERRRVFWNIFLLDRFLAVTSGWNPSLNAQEVSRRLPSNGRLWNSNESGMTPFFGILDRSAPKIGNIMSYVGPRSAAAGEPPDQNQHPEELKEGELFNVGALAFRIEATESLSQVTSLFLQQEVDFRNREDVSKWLTRFKELDLRLVHWKFFFPQRWGDSSVSKEEKSIEMDPNLTAAHLIHNASMILLHQHIAYPVPELIKNVKLPSSCSADTCVLAAVEISSIIGKFLSNISYLAPAQIAFCAFIAARILLVHSRFYDTPLSPEFSNLTRYLRDMSRRWDGPMNSPPEQNVYSIDVNVAGRYAYELQRFHDRYLEDPGFCTQILIYPFTVADPDADPLAIRHPDTGLFIGRDIDHHSVVSPDQASPSMSIRPGNQASKPAAQTGASPVAFRRQSTTADVQNGQFGTSSHAQQPMMVEQGQPSLENDPWGDELAAMSQALLDQQFADMDRVFTLSGTDFTFDISGWDAMTDNPGST</sequence>
<dbReference type="EMBL" id="JANJQO010000745">
    <property type="protein sequence ID" value="KAJ2975122.1"/>
    <property type="molecule type" value="Genomic_DNA"/>
</dbReference>
<evidence type="ECO:0000313" key="2">
    <source>
        <dbReference type="Proteomes" id="UP001143910"/>
    </source>
</evidence>
<evidence type="ECO:0000313" key="1">
    <source>
        <dbReference type="EMBL" id="KAJ2975122.1"/>
    </source>
</evidence>
<keyword evidence="2" id="KW-1185">Reference proteome</keyword>
<organism evidence="1 2">
    <name type="scientific">Zarea fungicola</name>
    <dbReference type="NCBI Taxonomy" id="93591"/>
    <lineage>
        <taxon>Eukaryota</taxon>
        <taxon>Fungi</taxon>
        <taxon>Dikarya</taxon>
        <taxon>Ascomycota</taxon>
        <taxon>Pezizomycotina</taxon>
        <taxon>Sordariomycetes</taxon>
        <taxon>Hypocreomycetidae</taxon>
        <taxon>Hypocreales</taxon>
        <taxon>Cordycipitaceae</taxon>
        <taxon>Zarea</taxon>
    </lineage>
</organism>
<name>A0ACC1N8B3_9HYPO</name>
<dbReference type="Proteomes" id="UP001143910">
    <property type="component" value="Unassembled WGS sequence"/>
</dbReference>
<proteinExistence type="predicted"/>
<accession>A0ACC1N8B3</accession>
<comment type="caution">
    <text evidence="1">The sequence shown here is derived from an EMBL/GenBank/DDBJ whole genome shotgun (WGS) entry which is preliminary data.</text>
</comment>
<gene>
    <name evidence="1" type="ORF">NQ176_g5697</name>
</gene>